<evidence type="ECO:0000313" key="3">
    <source>
        <dbReference type="Proteomes" id="UP001500655"/>
    </source>
</evidence>
<sequence>MVETVIDLGERTVTAPDSPALRRRGARRLGVVVALAGLLALGASAPPAAPARLVWSLPAVSQFDMSAEVLVVHDADTRVLAAYRVADGTRLWHREDIVNPSFFVVGDRLGLALNAAEPILTHTWLDLATGRAGASFADNIVAVAPDGWFITSVEDESGSRLARVSPDTGERQPLFSLPAGVRWTTDPAARRLAWWGTDGVLRTRDLATGAENRRDLGVRPDPNAGVGYAPGAWLVTRQTDAEVQLMSFGDVDLAPRWSRTLPGGQPKVAGDSDYAHAWGCGPVVCLVSSARGTEVLDAADGHVVRAVGEHLMSADPSPWQLVNRGVDGDRPLATIMNMATGEVPHPSWRPRGRVISAASAYLLGLDLGGTTLLSAFDETTGELRRVAAVPVDSYCRLAAPFLVCHDSTGTGAVRVWRTRYGEAGGA</sequence>
<keyword evidence="1" id="KW-0472">Membrane</keyword>
<keyword evidence="3" id="KW-1185">Reference proteome</keyword>
<comment type="caution">
    <text evidence="2">The sequence shown here is derived from an EMBL/GenBank/DDBJ whole genome shotgun (WGS) entry which is preliminary data.</text>
</comment>
<reference evidence="2 3" key="1">
    <citation type="journal article" date="2019" name="Int. J. Syst. Evol. Microbiol.">
        <title>The Global Catalogue of Microorganisms (GCM) 10K type strain sequencing project: providing services to taxonomists for standard genome sequencing and annotation.</title>
        <authorList>
            <consortium name="The Broad Institute Genomics Platform"/>
            <consortium name="The Broad Institute Genome Sequencing Center for Infectious Disease"/>
            <person name="Wu L."/>
            <person name="Ma J."/>
        </authorList>
    </citation>
    <scope>NUCLEOTIDE SEQUENCE [LARGE SCALE GENOMIC DNA]</scope>
    <source>
        <strain evidence="2 3">JCM 13249</strain>
    </source>
</reference>
<name>A0ABN2L1S1_9ACTN</name>
<evidence type="ECO:0000313" key="2">
    <source>
        <dbReference type="EMBL" id="GAA1772160.1"/>
    </source>
</evidence>
<dbReference type="Proteomes" id="UP001500655">
    <property type="component" value="Unassembled WGS sequence"/>
</dbReference>
<evidence type="ECO:0000256" key="1">
    <source>
        <dbReference type="SAM" id="Phobius"/>
    </source>
</evidence>
<accession>A0ABN2L1S1</accession>
<dbReference type="InterPro" id="IPR011047">
    <property type="entry name" value="Quinoprotein_ADH-like_sf"/>
</dbReference>
<dbReference type="EMBL" id="BAAALS010000031">
    <property type="protein sequence ID" value="GAA1772160.1"/>
    <property type="molecule type" value="Genomic_DNA"/>
</dbReference>
<feature type="transmembrane region" description="Helical" evidence="1">
    <location>
        <begin position="29"/>
        <end position="49"/>
    </location>
</feature>
<evidence type="ECO:0008006" key="4">
    <source>
        <dbReference type="Google" id="ProtNLM"/>
    </source>
</evidence>
<organism evidence="2 3">
    <name type="scientific">Luedemannella helvata</name>
    <dbReference type="NCBI Taxonomy" id="349315"/>
    <lineage>
        <taxon>Bacteria</taxon>
        <taxon>Bacillati</taxon>
        <taxon>Actinomycetota</taxon>
        <taxon>Actinomycetes</taxon>
        <taxon>Micromonosporales</taxon>
        <taxon>Micromonosporaceae</taxon>
        <taxon>Luedemannella</taxon>
    </lineage>
</organism>
<dbReference type="SUPFAM" id="SSF50998">
    <property type="entry name" value="Quinoprotein alcohol dehydrogenase-like"/>
    <property type="match status" value="1"/>
</dbReference>
<keyword evidence="1" id="KW-0812">Transmembrane</keyword>
<dbReference type="RefSeq" id="WP_344086765.1">
    <property type="nucleotide sequence ID" value="NZ_BAAALS010000031.1"/>
</dbReference>
<protein>
    <recommendedName>
        <fullName evidence="4">WD40 repeat domain-containing protein</fullName>
    </recommendedName>
</protein>
<gene>
    <name evidence="2" type="ORF">GCM10009681_49460</name>
</gene>
<keyword evidence="1" id="KW-1133">Transmembrane helix</keyword>
<proteinExistence type="predicted"/>